<gene>
    <name evidence="1" type="ORF">AQZ59_00598</name>
    <name evidence="2" type="ORF">QP858_00840</name>
</gene>
<evidence type="ECO:0000313" key="3">
    <source>
        <dbReference type="Proteomes" id="UP000054404"/>
    </source>
</evidence>
<sequence length="86" mass="8951">MIAELRFFAAAADAAGTDTATVEVPQGATVEELAARVHDAVAPADPDRLTRVLGLCSFLVNGKHAEREAVLPDDPRVDVLPPFAGG</sequence>
<dbReference type="RefSeq" id="WP_068539040.1">
    <property type="nucleotide sequence ID" value="NZ_CALTZF010000018.1"/>
</dbReference>
<dbReference type="Proteomes" id="UP001225576">
    <property type="component" value="Unassembled WGS sequence"/>
</dbReference>
<dbReference type="EMBL" id="JASPDQ010000001">
    <property type="protein sequence ID" value="MDK8601014.1"/>
    <property type="molecule type" value="Genomic_DNA"/>
</dbReference>
<dbReference type="Pfam" id="PF02597">
    <property type="entry name" value="ThiS"/>
    <property type="match status" value="1"/>
</dbReference>
<keyword evidence="3" id="KW-1185">Reference proteome</keyword>
<dbReference type="PATRIC" id="fig|59561.3.peg.590"/>
<dbReference type="InterPro" id="IPR012675">
    <property type="entry name" value="Beta-grasp_dom_sf"/>
</dbReference>
<evidence type="ECO:0000313" key="2">
    <source>
        <dbReference type="EMBL" id="MDK8601014.1"/>
    </source>
</evidence>
<dbReference type="STRING" id="59561.AQZ59_00598"/>
<dbReference type="OrthoDB" id="3268172at2"/>
<accession>A0A0W1KKX8</accession>
<dbReference type="AlphaFoldDB" id="A0A0W1KKX8"/>
<dbReference type="SUPFAM" id="SSF54285">
    <property type="entry name" value="MoaD/ThiS"/>
    <property type="match status" value="1"/>
</dbReference>
<reference evidence="1 3" key="1">
    <citation type="submission" date="2015-11" db="EMBL/GenBank/DDBJ databases">
        <title>Draft Genome Sequence of the Type Strain Trueperella bernardiae LCDC 89-0504T, Isolated from Blood Culture.</title>
        <authorList>
            <person name="Bernier A.-M."/>
            <person name="Bernard K."/>
        </authorList>
    </citation>
    <scope>NUCLEOTIDE SEQUENCE [LARGE SCALE GENOMIC DNA]</scope>
    <source>
        <strain evidence="1 3">LCDC 89-0504</strain>
    </source>
</reference>
<dbReference type="Proteomes" id="UP000054404">
    <property type="component" value="Unassembled WGS sequence"/>
</dbReference>
<name>A0A0W1KKX8_9ACTO</name>
<dbReference type="InterPro" id="IPR003749">
    <property type="entry name" value="ThiS/MoaD-like"/>
</dbReference>
<evidence type="ECO:0000313" key="1">
    <source>
        <dbReference type="EMBL" id="KTF04610.1"/>
    </source>
</evidence>
<protein>
    <submittedName>
        <fullName evidence="1 2">ThiS family protein</fullName>
    </submittedName>
</protein>
<dbReference type="EMBL" id="LNIZ01000002">
    <property type="protein sequence ID" value="KTF04610.1"/>
    <property type="molecule type" value="Genomic_DNA"/>
</dbReference>
<proteinExistence type="predicted"/>
<comment type="caution">
    <text evidence="1">The sequence shown here is derived from an EMBL/GenBank/DDBJ whole genome shotgun (WGS) entry which is preliminary data.</text>
</comment>
<organism evidence="1 3">
    <name type="scientific">Trueperella bernardiae</name>
    <dbReference type="NCBI Taxonomy" id="59561"/>
    <lineage>
        <taxon>Bacteria</taxon>
        <taxon>Bacillati</taxon>
        <taxon>Actinomycetota</taxon>
        <taxon>Actinomycetes</taxon>
        <taxon>Actinomycetales</taxon>
        <taxon>Actinomycetaceae</taxon>
        <taxon>Trueperella</taxon>
    </lineage>
</organism>
<dbReference type="InterPro" id="IPR016155">
    <property type="entry name" value="Mopterin_synth/thiamin_S_b"/>
</dbReference>
<dbReference type="Gene3D" id="3.10.20.30">
    <property type="match status" value="1"/>
</dbReference>
<reference evidence="2" key="2">
    <citation type="submission" date="2023-05" db="EMBL/GenBank/DDBJ databases">
        <title>Genomic Catalog of Human Bladder Bacteria.</title>
        <authorList>
            <person name="Du J."/>
        </authorList>
    </citation>
    <scope>NUCLEOTIDE SEQUENCE</scope>
    <source>
        <strain evidence="2">UMB1304A</strain>
    </source>
</reference>